<evidence type="ECO:0000256" key="1">
    <source>
        <dbReference type="ARBA" id="ARBA00022729"/>
    </source>
</evidence>
<dbReference type="InterPro" id="IPR012946">
    <property type="entry name" value="X8"/>
</dbReference>
<sequence length="124" mass="13559">MAMKNGVSFILIIWILTVVSANDEKSQSIGHQKAGTQWCVAKPDALDKNLLNLLDSFCFTEIDCQDIQPGGPCFEPTNIKAHASYALNAYFVKTGNCINCPDCSGYIITNDPSYGNCHYPGHLV</sequence>
<evidence type="ECO:0000313" key="4">
    <source>
        <dbReference type="EMBL" id="KAL3613227.1"/>
    </source>
</evidence>
<organism evidence="4 5">
    <name type="scientific">Castilleja foliolosa</name>
    <dbReference type="NCBI Taxonomy" id="1961234"/>
    <lineage>
        <taxon>Eukaryota</taxon>
        <taxon>Viridiplantae</taxon>
        <taxon>Streptophyta</taxon>
        <taxon>Embryophyta</taxon>
        <taxon>Tracheophyta</taxon>
        <taxon>Spermatophyta</taxon>
        <taxon>Magnoliopsida</taxon>
        <taxon>eudicotyledons</taxon>
        <taxon>Gunneridae</taxon>
        <taxon>Pentapetalae</taxon>
        <taxon>asterids</taxon>
        <taxon>lamiids</taxon>
        <taxon>Lamiales</taxon>
        <taxon>Orobanchaceae</taxon>
        <taxon>Pedicularideae</taxon>
        <taxon>Castillejinae</taxon>
        <taxon>Castilleja</taxon>
    </lineage>
</organism>
<reference evidence="5" key="1">
    <citation type="journal article" date="2024" name="IScience">
        <title>Strigolactones Initiate the Formation of Haustorium-like Structures in Castilleja.</title>
        <authorList>
            <person name="Buerger M."/>
            <person name="Peterson D."/>
            <person name="Chory J."/>
        </authorList>
    </citation>
    <scope>NUCLEOTIDE SEQUENCE [LARGE SCALE GENOMIC DNA]</scope>
</reference>
<proteinExistence type="predicted"/>
<evidence type="ECO:0000259" key="3">
    <source>
        <dbReference type="SMART" id="SM00768"/>
    </source>
</evidence>
<keyword evidence="1 2" id="KW-0732">Signal</keyword>
<dbReference type="EMBL" id="JAVIJP010000162">
    <property type="protein sequence ID" value="KAL3613227.1"/>
    <property type="molecule type" value="Genomic_DNA"/>
</dbReference>
<accession>A0ABD3B7B4</accession>
<feature type="chain" id="PRO_5044879809" description="X8 domain-containing protein" evidence="2">
    <location>
        <begin position="22"/>
        <end position="124"/>
    </location>
</feature>
<dbReference type="PANTHER" id="PTHR31044:SF147">
    <property type="entry name" value="CARBOHYDRATE-BINDING X8 DOMAIN PROTEIN"/>
    <property type="match status" value="1"/>
</dbReference>
<dbReference type="PANTHER" id="PTHR31044">
    <property type="entry name" value="BETA-1,3 GLUCANASE"/>
    <property type="match status" value="1"/>
</dbReference>
<evidence type="ECO:0000313" key="5">
    <source>
        <dbReference type="Proteomes" id="UP001632038"/>
    </source>
</evidence>
<evidence type="ECO:0000256" key="2">
    <source>
        <dbReference type="SAM" id="SignalP"/>
    </source>
</evidence>
<dbReference type="Pfam" id="PF07983">
    <property type="entry name" value="X8"/>
    <property type="match status" value="1"/>
</dbReference>
<feature type="signal peptide" evidence="2">
    <location>
        <begin position="1"/>
        <end position="21"/>
    </location>
</feature>
<comment type="caution">
    <text evidence="4">The sequence shown here is derived from an EMBL/GenBank/DDBJ whole genome shotgun (WGS) entry which is preliminary data.</text>
</comment>
<keyword evidence="5" id="KW-1185">Reference proteome</keyword>
<name>A0ABD3B7B4_9LAMI</name>
<dbReference type="GO" id="GO:0009506">
    <property type="term" value="C:plasmodesma"/>
    <property type="evidence" value="ECO:0007669"/>
    <property type="project" value="UniProtKB-ARBA"/>
</dbReference>
<dbReference type="Gene3D" id="1.20.58.1040">
    <property type="match status" value="1"/>
</dbReference>
<dbReference type="Proteomes" id="UP001632038">
    <property type="component" value="Unassembled WGS sequence"/>
</dbReference>
<dbReference type="AlphaFoldDB" id="A0ABD3B7B4"/>
<gene>
    <name evidence="4" type="ORF">CASFOL_042918</name>
</gene>
<feature type="domain" description="X8" evidence="3">
    <location>
        <begin position="37"/>
        <end position="119"/>
    </location>
</feature>
<protein>
    <recommendedName>
        <fullName evidence="3">X8 domain-containing protein</fullName>
    </recommendedName>
</protein>
<dbReference type="SMART" id="SM00768">
    <property type="entry name" value="X8"/>
    <property type="match status" value="1"/>
</dbReference>
<dbReference type="InterPro" id="IPR044788">
    <property type="entry name" value="X8_dom_prot"/>
</dbReference>